<reference evidence="1 2" key="1">
    <citation type="submission" date="2019-10" db="EMBL/GenBank/DDBJ databases">
        <title>Draft Genome Assembly of Rhodococcus zopfii DSM44189.</title>
        <authorList>
            <person name="Sutton J.M."/>
            <person name="Akob D.M."/>
            <person name="Bushman T.J."/>
        </authorList>
    </citation>
    <scope>NUCLEOTIDE SEQUENCE [LARGE SCALE GENOMIC DNA]</scope>
    <source>
        <strain evidence="1 2">DSM 44189</strain>
    </source>
</reference>
<dbReference type="SUPFAM" id="SSF53474">
    <property type="entry name" value="alpha/beta-Hydrolases"/>
    <property type="match status" value="1"/>
</dbReference>
<dbReference type="Gene3D" id="1.10.260.130">
    <property type="match status" value="1"/>
</dbReference>
<evidence type="ECO:0000313" key="1">
    <source>
        <dbReference type="EMBL" id="MDV2476281.1"/>
    </source>
</evidence>
<comment type="caution">
    <text evidence="1">The sequence shown here is derived from an EMBL/GenBank/DDBJ whole genome shotgun (WGS) entry which is preliminary data.</text>
</comment>
<dbReference type="PANTHER" id="PTHR34853:SF1">
    <property type="entry name" value="LIPASE 5"/>
    <property type="match status" value="1"/>
</dbReference>
<proteinExistence type="predicted"/>
<sequence length="380" mass="39902">MTLDDVLPTPILDDPFFDRPEGLDTYPPGTVLRERPVRMRALPAAVVPHTARQFVVRSTDSAGRPIPVTATLVLPDSPWPGGPRPVVVYNMAIDSLGSRCTPSYRVVHDAVDIDVPPMLPVLLARGWAVLVPDHQGPHMAYAAGRLAGHAVLDSVRGLRAIAPELADAPLAMTGYSGGAIATGWAAQLQPTYAPDVRFTGAAAGGLPADLALLRTTMNGQLGSGLFLAATVGLAREYPQLLVLANPLAAVLAATPLKDQCTIALAATGIAMVPVEAFTTVPDPFEDPGVRQVLDDNRLGGQTPQTPMYLYHGSSQVFLGDEFIPESGVLALQQQWCADGANVTYVPVWGEHLTAAVAGAPGMLDWIADRLAGVPASQGCP</sequence>
<dbReference type="PIRSF" id="PIRSF029171">
    <property type="entry name" value="Esterase_LipA"/>
    <property type="match status" value="1"/>
</dbReference>
<gene>
    <name evidence="1" type="ORF">F8M49_14710</name>
</gene>
<accession>A0ABU3WQK2</accession>
<dbReference type="Pfam" id="PF03583">
    <property type="entry name" value="LIP"/>
    <property type="match status" value="1"/>
</dbReference>
<dbReference type="PANTHER" id="PTHR34853">
    <property type="match status" value="1"/>
</dbReference>
<dbReference type="Gene3D" id="3.40.50.1820">
    <property type="entry name" value="alpha/beta hydrolase"/>
    <property type="match status" value="1"/>
</dbReference>
<evidence type="ECO:0000313" key="2">
    <source>
        <dbReference type="Proteomes" id="UP001275440"/>
    </source>
</evidence>
<dbReference type="InterPro" id="IPR029058">
    <property type="entry name" value="AB_hydrolase_fold"/>
</dbReference>
<dbReference type="EMBL" id="WBMO01000001">
    <property type="protein sequence ID" value="MDV2476281.1"/>
    <property type="molecule type" value="Genomic_DNA"/>
</dbReference>
<dbReference type="Proteomes" id="UP001275440">
    <property type="component" value="Unassembled WGS sequence"/>
</dbReference>
<keyword evidence="2" id="KW-1185">Reference proteome</keyword>
<organism evidence="1 2">
    <name type="scientific">Rhodococcus zopfii</name>
    <dbReference type="NCBI Taxonomy" id="43772"/>
    <lineage>
        <taxon>Bacteria</taxon>
        <taxon>Bacillati</taxon>
        <taxon>Actinomycetota</taxon>
        <taxon>Actinomycetes</taxon>
        <taxon>Mycobacteriales</taxon>
        <taxon>Nocardiaceae</taxon>
        <taxon>Rhodococcus</taxon>
    </lineage>
</organism>
<dbReference type="InterPro" id="IPR005152">
    <property type="entry name" value="Lipase_secreted"/>
</dbReference>
<name>A0ABU3WQK2_9NOCA</name>
<protein>
    <submittedName>
        <fullName evidence="1">Triacylglycerol lipase</fullName>
    </submittedName>
</protein>